<keyword evidence="3" id="KW-0442">Lipid degradation</keyword>
<organism evidence="6 7">
    <name type="scientific">Rubus argutus</name>
    <name type="common">Southern blackberry</name>
    <dbReference type="NCBI Taxonomy" id="59490"/>
    <lineage>
        <taxon>Eukaryota</taxon>
        <taxon>Viridiplantae</taxon>
        <taxon>Streptophyta</taxon>
        <taxon>Embryophyta</taxon>
        <taxon>Tracheophyta</taxon>
        <taxon>Spermatophyta</taxon>
        <taxon>Magnoliopsida</taxon>
        <taxon>eudicotyledons</taxon>
        <taxon>Gunneridae</taxon>
        <taxon>Pentapetalae</taxon>
        <taxon>rosids</taxon>
        <taxon>fabids</taxon>
        <taxon>Rosales</taxon>
        <taxon>Rosaceae</taxon>
        <taxon>Rosoideae</taxon>
        <taxon>Rosoideae incertae sedis</taxon>
        <taxon>Rubus</taxon>
    </lineage>
</organism>
<dbReference type="Pfam" id="PF00657">
    <property type="entry name" value="Lipase_GDSL"/>
    <property type="match status" value="1"/>
</dbReference>
<name>A0AAW1W8Z7_RUBAR</name>
<evidence type="ECO:0000256" key="1">
    <source>
        <dbReference type="ARBA" id="ARBA00008668"/>
    </source>
</evidence>
<dbReference type="EMBL" id="JBEDUW010000006">
    <property type="protein sequence ID" value="KAK9921217.1"/>
    <property type="molecule type" value="Genomic_DNA"/>
</dbReference>
<reference evidence="6 7" key="1">
    <citation type="journal article" date="2023" name="G3 (Bethesda)">
        <title>A chromosome-length genome assembly and annotation of blackberry (Rubus argutus, cv. 'Hillquist').</title>
        <authorList>
            <person name="Bruna T."/>
            <person name="Aryal R."/>
            <person name="Dudchenko O."/>
            <person name="Sargent D.J."/>
            <person name="Mead D."/>
            <person name="Buti M."/>
            <person name="Cavallini A."/>
            <person name="Hytonen T."/>
            <person name="Andres J."/>
            <person name="Pham M."/>
            <person name="Weisz D."/>
            <person name="Mascagni F."/>
            <person name="Usai G."/>
            <person name="Natali L."/>
            <person name="Bassil N."/>
            <person name="Fernandez G.E."/>
            <person name="Lomsadze A."/>
            <person name="Armour M."/>
            <person name="Olukolu B."/>
            <person name="Poorten T."/>
            <person name="Britton C."/>
            <person name="Davik J."/>
            <person name="Ashrafi H."/>
            <person name="Aiden E.L."/>
            <person name="Borodovsky M."/>
            <person name="Worthington M."/>
        </authorList>
    </citation>
    <scope>NUCLEOTIDE SEQUENCE [LARGE SCALE GENOMIC DNA]</scope>
    <source>
        <strain evidence="6">PI 553951</strain>
    </source>
</reference>
<evidence type="ECO:0000256" key="2">
    <source>
        <dbReference type="ARBA" id="ARBA00022801"/>
    </source>
</evidence>
<accession>A0AAW1W8Z7</accession>
<dbReference type="PANTHER" id="PTHR46020">
    <property type="entry name" value="OSJNBB0059K02.9 PROTEIN"/>
    <property type="match status" value="1"/>
</dbReference>
<evidence type="ECO:0000256" key="5">
    <source>
        <dbReference type="SAM" id="SignalP"/>
    </source>
</evidence>
<dbReference type="GO" id="GO:0016788">
    <property type="term" value="F:hydrolase activity, acting on ester bonds"/>
    <property type="evidence" value="ECO:0007669"/>
    <property type="project" value="InterPro"/>
</dbReference>
<dbReference type="Gene3D" id="3.40.50.1110">
    <property type="entry name" value="SGNH hydrolase"/>
    <property type="match status" value="1"/>
</dbReference>
<dbReference type="Proteomes" id="UP001457282">
    <property type="component" value="Unassembled WGS sequence"/>
</dbReference>
<evidence type="ECO:0000313" key="6">
    <source>
        <dbReference type="EMBL" id="KAK9921217.1"/>
    </source>
</evidence>
<evidence type="ECO:0000313" key="7">
    <source>
        <dbReference type="Proteomes" id="UP001457282"/>
    </source>
</evidence>
<comment type="similarity">
    <text evidence="1">Belongs to the 'GDSL' lipolytic enzyme family.</text>
</comment>
<proteinExistence type="inferred from homology"/>
<dbReference type="AlphaFoldDB" id="A0AAW1W8Z7"/>
<dbReference type="InterPro" id="IPR001087">
    <property type="entry name" value="GDSL"/>
</dbReference>
<sequence length="367" mass="40897">MELAQTLFFPLVLCLLSPLAQQSVLLVSAGHHHGHHHHHHHLHHQTHRYLFDWRPTKLFVFGDSYSDTGNNRKSLTKSWKYPYGITFPGKPTGRFSDGRVLTDFLAKFVGVKSPIPYKFRNVGVKYLKYGMNFAYGGTGVFNTSVPAPNMTTQIDFFQELIKVSVFNAQDLNSSVALITLAGNDYAHYQALNNSAEGLKPFITSVINQLSDNLKRVSDLGVKKIVVTALQPLGCLPGSTAEFSFQKCNGTQNLMVNFHNLLLQQAISKLNNKTKNSFIILDLYASFMSVFKNKGDHLGSIKFANPLRPCCVGISSAYDCGSVDNSGTKKYTICEDPESAFFWDGAHPTQQGWRAVYSALQATLDELY</sequence>
<keyword evidence="5" id="KW-0732">Signal</keyword>
<evidence type="ECO:0000256" key="4">
    <source>
        <dbReference type="ARBA" id="ARBA00023098"/>
    </source>
</evidence>
<dbReference type="SUPFAM" id="SSF52266">
    <property type="entry name" value="SGNH hydrolase"/>
    <property type="match status" value="1"/>
</dbReference>
<evidence type="ECO:0008006" key="8">
    <source>
        <dbReference type="Google" id="ProtNLM"/>
    </source>
</evidence>
<comment type="caution">
    <text evidence="6">The sequence shown here is derived from an EMBL/GenBank/DDBJ whole genome shotgun (WGS) entry which is preliminary data.</text>
</comment>
<feature type="chain" id="PRO_5043576102" description="GDSL esterase/lipase At5g03610-like" evidence="5">
    <location>
        <begin position="23"/>
        <end position="367"/>
    </location>
</feature>
<dbReference type="InterPro" id="IPR035669">
    <property type="entry name" value="SGNH_plant_lipase-like"/>
</dbReference>
<dbReference type="CDD" id="cd01837">
    <property type="entry name" value="SGNH_plant_lipase_like"/>
    <property type="match status" value="1"/>
</dbReference>
<dbReference type="GO" id="GO:0016042">
    <property type="term" value="P:lipid catabolic process"/>
    <property type="evidence" value="ECO:0007669"/>
    <property type="project" value="UniProtKB-KW"/>
</dbReference>
<feature type="signal peptide" evidence="5">
    <location>
        <begin position="1"/>
        <end position="22"/>
    </location>
</feature>
<evidence type="ECO:0000256" key="3">
    <source>
        <dbReference type="ARBA" id="ARBA00022963"/>
    </source>
</evidence>
<dbReference type="InterPro" id="IPR036514">
    <property type="entry name" value="SGNH_hydro_sf"/>
</dbReference>
<gene>
    <name evidence="6" type="ORF">M0R45_029736</name>
</gene>
<dbReference type="PANTHER" id="PTHR46020:SF32">
    <property type="entry name" value="GDSL ESTERASE_LIPASE"/>
    <property type="match status" value="1"/>
</dbReference>
<keyword evidence="2" id="KW-0378">Hydrolase</keyword>
<keyword evidence="7" id="KW-1185">Reference proteome</keyword>
<protein>
    <recommendedName>
        <fullName evidence="8">GDSL esterase/lipase At5g03610-like</fullName>
    </recommendedName>
</protein>
<keyword evidence="4" id="KW-0443">Lipid metabolism</keyword>